<evidence type="ECO:0000313" key="2">
    <source>
        <dbReference type="EMBL" id="KAG8561398.1"/>
    </source>
</evidence>
<feature type="compositionally biased region" description="Polar residues" evidence="1">
    <location>
        <begin position="1"/>
        <end position="11"/>
    </location>
</feature>
<dbReference type="EMBL" id="WNYA01000007">
    <property type="protein sequence ID" value="KAG8561398.1"/>
    <property type="molecule type" value="Genomic_DNA"/>
</dbReference>
<protein>
    <submittedName>
        <fullName evidence="2">Uncharacterized protein</fullName>
    </submittedName>
</protein>
<organism evidence="2 3">
    <name type="scientific">Engystomops pustulosus</name>
    <name type="common">Tungara frog</name>
    <name type="synonym">Physalaemus pustulosus</name>
    <dbReference type="NCBI Taxonomy" id="76066"/>
    <lineage>
        <taxon>Eukaryota</taxon>
        <taxon>Metazoa</taxon>
        <taxon>Chordata</taxon>
        <taxon>Craniata</taxon>
        <taxon>Vertebrata</taxon>
        <taxon>Euteleostomi</taxon>
        <taxon>Amphibia</taxon>
        <taxon>Batrachia</taxon>
        <taxon>Anura</taxon>
        <taxon>Neobatrachia</taxon>
        <taxon>Hyloidea</taxon>
        <taxon>Leptodactylidae</taxon>
        <taxon>Leiuperinae</taxon>
        <taxon>Engystomops</taxon>
    </lineage>
</organism>
<accession>A0AAV7ARI3</accession>
<comment type="caution">
    <text evidence="2">The sequence shown here is derived from an EMBL/GenBank/DDBJ whole genome shotgun (WGS) entry which is preliminary data.</text>
</comment>
<name>A0AAV7ARI3_ENGPU</name>
<evidence type="ECO:0000256" key="1">
    <source>
        <dbReference type="SAM" id="MobiDB-lite"/>
    </source>
</evidence>
<evidence type="ECO:0000313" key="3">
    <source>
        <dbReference type="Proteomes" id="UP000824782"/>
    </source>
</evidence>
<gene>
    <name evidence="2" type="ORF">GDO81_015334</name>
</gene>
<feature type="region of interest" description="Disordered" evidence="1">
    <location>
        <begin position="1"/>
        <end position="77"/>
    </location>
</feature>
<reference evidence="2" key="1">
    <citation type="thesis" date="2020" institute="ProQuest LLC" country="789 East Eisenhower Parkway, Ann Arbor, MI, USA">
        <title>Comparative Genomics and Chromosome Evolution.</title>
        <authorList>
            <person name="Mudd A.B."/>
        </authorList>
    </citation>
    <scope>NUCLEOTIDE SEQUENCE</scope>
    <source>
        <strain evidence="2">237g6f4</strain>
        <tissue evidence="2">Blood</tissue>
    </source>
</reference>
<keyword evidence="3" id="KW-1185">Reference proteome</keyword>
<proteinExistence type="predicted"/>
<sequence length="86" mass="9416">MRSNPSHTSLIPTKHPPQRIPCTRGRGGGLYLSHPPPLMPLNTSVRAPSLPAPKQPASRPPVMRRGRHFTSASPPSRTHLLTVFVQ</sequence>
<dbReference type="Proteomes" id="UP000824782">
    <property type="component" value="Unassembled WGS sequence"/>
</dbReference>
<dbReference type="AlphaFoldDB" id="A0AAV7ARI3"/>